<name>A0A562WRP6_9BACT</name>
<evidence type="ECO:0000313" key="2">
    <source>
        <dbReference type="EMBL" id="TWJ32816.1"/>
    </source>
</evidence>
<accession>A0A562WRP6</accession>
<evidence type="ECO:0008006" key="4">
    <source>
        <dbReference type="Google" id="ProtNLM"/>
    </source>
</evidence>
<evidence type="ECO:0000256" key="1">
    <source>
        <dbReference type="SAM" id="SignalP"/>
    </source>
</evidence>
<dbReference type="RefSeq" id="WP_145018492.1">
    <property type="nucleotide sequence ID" value="NZ_VLLN01000003.1"/>
</dbReference>
<protein>
    <recommendedName>
        <fullName evidence="4">Ig-like domain-containing protein</fullName>
    </recommendedName>
</protein>
<keyword evidence="3" id="KW-1185">Reference proteome</keyword>
<sequence>MHDRSLFLCCCLATLLMVITGCGWNVDNALGDHTTTTTTTTTTSGVTITPSTVSMAGGGTSNFSATVSGATGQGVIWSVVESNGGSITQGGVYTAPQTAGTYHVTATSAADPGNYATATVTVTGGMFPQVWKSDTGIVPAVTMTITGPALDNIHYLGTIQCSVLPGGLVTIVDSSGLNYILPFGTGGYKFQAQSPVGDSMVAGSLSPVTGNQNQLSGTLAILDGTVSPVSPVYSSTSALFTRN</sequence>
<dbReference type="OrthoDB" id="5397545at2"/>
<reference evidence="2 3" key="1">
    <citation type="submission" date="2019-07" db="EMBL/GenBank/DDBJ databases">
        <title>Genomic Encyclopedia of Archaeal and Bacterial Type Strains, Phase II (KMG-II): from individual species to whole genera.</title>
        <authorList>
            <person name="Goeker M."/>
        </authorList>
    </citation>
    <scope>NUCLEOTIDE SEQUENCE [LARGE SCALE GENOMIC DNA]</scope>
    <source>
        <strain evidence="2 3">ATCC BAA-1139</strain>
    </source>
</reference>
<dbReference type="Gene3D" id="2.60.40.1080">
    <property type="match status" value="1"/>
</dbReference>
<feature type="signal peptide" evidence="1">
    <location>
        <begin position="1"/>
        <end position="25"/>
    </location>
</feature>
<feature type="chain" id="PRO_5022246712" description="Ig-like domain-containing protein" evidence="1">
    <location>
        <begin position="26"/>
        <end position="243"/>
    </location>
</feature>
<dbReference type="Proteomes" id="UP000319449">
    <property type="component" value="Unassembled WGS sequence"/>
</dbReference>
<organism evidence="2 3">
    <name type="scientific">Geobacter argillaceus</name>
    <dbReference type="NCBI Taxonomy" id="345631"/>
    <lineage>
        <taxon>Bacteria</taxon>
        <taxon>Pseudomonadati</taxon>
        <taxon>Thermodesulfobacteriota</taxon>
        <taxon>Desulfuromonadia</taxon>
        <taxon>Geobacterales</taxon>
        <taxon>Geobacteraceae</taxon>
        <taxon>Geobacter</taxon>
    </lineage>
</organism>
<gene>
    <name evidence="2" type="ORF">JN12_00793</name>
</gene>
<dbReference type="EMBL" id="VLLN01000003">
    <property type="protein sequence ID" value="TWJ32816.1"/>
    <property type="molecule type" value="Genomic_DNA"/>
</dbReference>
<keyword evidence="1" id="KW-0732">Signal</keyword>
<dbReference type="AlphaFoldDB" id="A0A562WRP6"/>
<dbReference type="PROSITE" id="PS51257">
    <property type="entry name" value="PROKAR_LIPOPROTEIN"/>
    <property type="match status" value="1"/>
</dbReference>
<comment type="caution">
    <text evidence="2">The sequence shown here is derived from an EMBL/GenBank/DDBJ whole genome shotgun (WGS) entry which is preliminary data.</text>
</comment>
<evidence type="ECO:0000313" key="3">
    <source>
        <dbReference type="Proteomes" id="UP000319449"/>
    </source>
</evidence>
<proteinExistence type="predicted"/>